<gene>
    <name evidence="1" type="ORF">BDY19DRAFT_918828</name>
</gene>
<reference evidence="1" key="1">
    <citation type="journal article" date="2021" name="Environ. Microbiol.">
        <title>Gene family expansions and transcriptome signatures uncover fungal adaptations to wood decay.</title>
        <authorList>
            <person name="Hage H."/>
            <person name="Miyauchi S."/>
            <person name="Viragh M."/>
            <person name="Drula E."/>
            <person name="Min B."/>
            <person name="Chaduli D."/>
            <person name="Navarro D."/>
            <person name="Favel A."/>
            <person name="Norest M."/>
            <person name="Lesage-Meessen L."/>
            <person name="Balint B."/>
            <person name="Merenyi Z."/>
            <person name="de Eugenio L."/>
            <person name="Morin E."/>
            <person name="Martinez A.T."/>
            <person name="Baldrian P."/>
            <person name="Stursova M."/>
            <person name="Martinez M.J."/>
            <person name="Novotny C."/>
            <person name="Magnuson J.K."/>
            <person name="Spatafora J.W."/>
            <person name="Maurice S."/>
            <person name="Pangilinan J."/>
            <person name="Andreopoulos W."/>
            <person name="LaButti K."/>
            <person name="Hundley H."/>
            <person name="Na H."/>
            <person name="Kuo A."/>
            <person name="Barry K."/>
            <person name="Lipzen A."/>
            <person name="Henrissat B."/>
            <person name="Riley R."/>
            <person name="Ahrendt S."/>
            <person name="Nagy L.G."/>
            <person name="Grigoriev I.V."/>
            <person name="Martin F."/>
            <person name="Rosso M.N."/>
        </authorList>
    </citation>
    <scope>NUCLEOTIDE SEQUENCE</scope>
    <source>
        <strain evidence="1">CBS 384.51</strain>
    </source>
</reference>
<dbReference type="Proteomes" id="UP001055072">
    <property type="component" value="Unassembled WGS sequence"/>
</dbReference>
<keyword evidence="2" id="KW-1185">Reference proteome</keyword>
<name>A0ACB8UHJ1_9APHY</name>
<sequence length="184" mass="20229">MTVTEFATLEVLPPHDTHSPAIQDFFRKVAELQSTASGYRMRFFQNANAPATLYILAGWPDATIHQKWIESEGNNALLAEMQTKVAVKGLVHLEVDFTKIPSDATRVRVTTYPNEVQSRLKVDGTEPGGPLEWSGVCGSLESNGTELYYLQVWTDGKAKEEAFGGAEAGGATADVHMIRLPYEI</sequence>
<organism evidence="1 2">
    <name type="scientific">Irpex rosettiformis</name>
    <dbReference type="NCBI Taxonomy" id="378272"/>
    <lineage>
        <taxon>Eukaryota</taxon>
        <taxon>Fungi</taxon>
        <taxon>Dikarya</taxon>
        <taxon>Basidiomycota</taxon>
        <taxon>Agaricomycotina</taxon>
        <taxon>Agaricomycetes</taxon>
        <taxon>Polyporales</taxon>
        <taxon>Irpicaceae</taxon>
        <taxon>Irpex</taxon>
    </lineage>
</organism>
<protein>
    <submittedName>
        <fullName evidence="1">Uncharacterized protein</fullName>
    </submittedName>
</protein>
<evidence type="ECO:0000313" key="2">
    <source>
        <dbReference type="Proteomes" id="UP001055072"/>
    </source>
</evidence>
<comment type="caution">
    <text evidence="1">The sequence shown here is derived from an EMBL/GenBank/DDBJ whole genome shotgun (WGS) entry which is preliminary data.</text>
</comment>
<proteinExistence type="predicted"/>
<evidence type="ECO:0000313" key="1">
    <source>
        <dbReference type="EMBL" id="KAI0093769.1"/>
    </source>
</evidence>
<dbReference type="EMBL" id="MU274901">
    <property type="protein sequence ID" value="KAI0093769.1"/>
    <property type="molecule type" value="Genomic_DNA"/>
</dbReference>
<accession>A0ACB8UHJ1</accession>